<proteinExistence type="predicted"/>
<feature type="chain" id="PRO_5004975126" evidence="1">
    <location>
        <begin position="25"/>
        <end position="79"/>
    </location>
</feature>
<organism evidence="2 3">
    <name type="scientific">Reticulomyxa filosa</name>
    <dbReference type="NCBI Taxonomy" id="46433"/>
    <lineage>
        <taxon>Eukaryota</taxon>
        <taxon>Sar</taxon>
        <taxon>Rhizaria</taxon>
        <taxon>Retaria</taxon>
        <taxon>Foraminifera</taxon>
        <taxon>Monothalamids</taxon>
        <taxon>Reticulomyxidae</taxon>
        <taxon>Reticulomyxa</taxon>
    </lineage>
</organism>
<dbReference type="Proteomes" id="UP000023152">
    <property type="component" value="Unassembled WGS sequence"/>
</dbReference>
<feature type="signal peptide" evidence="1">
    <location>
        <begin position="1"/>
        <end position="24"/>
    </location>
</feature>
<protein>
    <submittedName>
        <fullName evidence="2">Uncharacterized protein</fullName>
    </submittedName>
</protein>
<evidence type="ECO:0000313" key="2">
    <source>
        <dbReference type="EMBL" id="ETO00135.1"/>
    </source>
</evidence>
<dbReference type="EMBL" id="ASPP01041880">
    <property type="protein sequence ID" value="ETO00135.1"/>
    <property type="molecule type" value="Genomic_DNA"/>
</dbReference>
<evidence type="ECO:0000256" key="1">
    <source>
        <dbReference type="SAM" id="SignalP"/>
    </source>
</evidence>
<sequence length="79" mass="9816">MKKLFYLWFAYSFLLYVGKSGIRGKNIFEKDFEKNWEKKLGKKLEKNIMKKIVKKKLEILFRKNEKIKKKWKLEKKEKN</sequence>
<name>X6LHD0_RETFI</name>
<reference evidence="2 3" key="1">
    <citation type="journal article" date="2013" name="Curr. Biol.">
        <title>The Genome of the Foraminiferan Reticulomyxa filosa.</title>
        <authorList>
            <person name="Glockner G."/>
            <person name="Hulsmann N."/>
            <person name="Schleicher M."/>
            <person name="Noegel A.A."/>
            <person name="Eichinger L."/>
            <person name="Gallinger C."/>
            <person name="Pawlowski J."/>
            <person name="Sierra R."/>
            <person name="Euteneuer U."/>
            <person name="Pillet L."/>
            <person name="Moustafa A."/>
            <person name="Platzer M."/>
            <person name="Groth M."/>
            <person name="Szafranski K."/>
            <person name="Schliwa M."/>
        </authorList>
    </citation>
    <scope>NUCLEOTIDE SEQUENCE [LARGE SCALE GENOMIC DNA]</scope>
</reference>
<evidence type="ECO:0000313" key="3">
    <source>
        <dbReference type="Proteomes" id="UP000023152"/>
    </source>
</evidence>
<comment type="caution">
    <text evidence="2">The sequence shown here is derived from an EMBL/GenBank/DDBJ whole genome shotgun (WGS) entry which is preliminary data.</text>
</comment>
<dbReference type="AlphaFoldDB" id="X6LHD0"/>
<gene>
    <name evidence="2" type="ORF">RFI_37324</name>
</gene>
<keyword evidence="1" id="KW-0732">Signal</keyword>
<keyword evidence="3" id="KW-1185">Reference proteome</keyword>
<accession>X6LHD0</accession>